<dbReference type="AlphaFoldDB" id="A0A101HK48"/>
<dbReference type="PATRIC" id="fig|1184387.3.peg.201"/>
<dbReference type="InterPro" id="IPR003018">
    <property type="entry name" value="GAF"/>
</dbReference>
<comment type="caution">
    <text evidence="2">The sequence shown here is derived from an EMBL/GenBank/DDBJ whole genome shotgun (WGS) entry which is preliminary data.</text>
</comment>
<gene>
    <name evidence="2" type="ORF">XD94_1772</name>
</gene>
<protein>
    <submittedName>
        <fullName evidence="2">GAF domain-containing protein</fullName>
    </submittedName>
</protein>
<organism evidence="2 3">
    <name type="scientific">Mesotoga prima</name>
    <dbReference type="NCBI Taxonomy" id="1184387"/>
    <lineage>
        <taxon>Bacteria</taxon>
        <taxon>Thermotogati</taxon>
        <taxon>Thermotogota</taxon>
        <taxon>Thermotogae</taxon>
        <taxon>Kosmotogales</taxon>
        <taxon>Kosmotogaceae</taxon>
        <taxon>Mesotoga</taxon>
    </lineage>
</organism>
<dbReference type="Proteomes" id="UP000054092">
    <property type="component" value="Unassembled WGS sequence"/>
</dbReference>
<name>A0A101HK48_9BACT</name>
<reference evidence="3" key="1">
    <citation type="journal article" date="2015" name="MBio">
        <title>Genome-Resolved Metagenomic Analysis Reveals Roles for Candidate Phyla and Other Microbial Community Members in Biogeochemical Transformations in Oil Reservoirs.</title>
        <authorList>
            <person name="Hu P."/>
            <person name="Tom L."/>
            <person name="Singh A."/>
            <person name="Thomas B.C."/>
            <person name="Baker B.J."/>
            <person name="Piceno Y.M."/>
            <person name="Andersen G.L."/>
            <person name="Banfield J.F."/>
        </authorList>
    </citation>
    <scope>NUCLEOTIDE SEQUENCE [LARGE SCALE GENOMIC DNA]</scope>
</reference>
<sequence length="316" mass="36806">MRSIFRDFTYDYFSILSYPKEKWGDFWAAYREKHPRVLEEYMFKNNLDDRTLSGEIEKLERREIDRLSHYWESHGPIEKGRVLKNLGKISSQLHLEREDFVIHILGALGKQEHLIVPTSKGNVVMIDLLHCWSEGNIKDFSAVAMRALEDFIEYSEMNVRISMSLEEKVQRFDRLLKYIEMSTKGCGFDEKMTIISKLLDKYVDYYNWTGFYLSDGDNSLILGPYVGEPTEHVRIDFGSGICGQAAETKSVFLIPDVSQETNYLSCSARTKSEIVLPLIVDERVIGELDIDSHFQNSFDDLDREFLEKTCRLLIES</sequence>
<accession>A0A101HK48</accession>
<dbReference type="InterPro" id="IPR029016">
    <property type="entry name" value="GAF-like_dom_sf"/>
</dbReference>
<dbReference type="Gene3D" id="3.30.450.40">
    <property type="match status" value="1"/>
</dbReference>
<dbReference type="Pfam" id="PF13185">
    <property type="entry name" value="GAF_2"/>
    <property type="match status" value="1"/>
</dbReference>
<evidence type="ECO:0000313" key="2">
    <source>
        <dbReference type="EMBL" id="KUK78290.1"/>
    </source>
</evidence>
<feature type="domain" description="GAF" evidence="1">
    <location>
        <begin position="211"/>
        <end position="309"/>
    </location>
</feature>
<dbReference type="EMBL" id="LGGP01000392">
    <property type="protein sequence ID" value="KUK78290.1"/>
    <property type="molecule type" value="Genomic_DNA"/>
</dbReference>
<proteinExistence type="predicted"/>
<dbReference type="SUPFAM" id="SSF55781">
    <property type="entry name" value="GAF domain-like"/>
    <property type="match status" value="1"/>
</dbReference>
<evidence type="ECO:0000313" key="3">
    <source>
        <dbReference type="Proteomes" id="UP000054092"/>
    </source>
</evidence>
<evidence type="ECO:0000259" key="1">
    <source>
        <dbReference type="Pfam" id="PF13185"/>
    </source>
</evidence>